<dbReference type="Proteomes" id="UP000179129">
    <property type="component" value="Unassembled WGS sequence"/>
</dbReference>
<dbReference type="SUPFAM" id="SSF48230">
    <property type="entry name" value="Chondroitin AC/alginate lyase"/>
    <property type="match status" value="1"/>
</dbReference>
<keyword evidence="4" id="KW-0456">Lyase</keyword>
<dbReference type="GO" id="GO:0016829">
    <property type="term" value="F:lyase activity"/>
    <property type="evidence" value="ECO:0007669"/>
    <property type="project" value="UniProtKB-KW"/>
</dbReference>
<evidence type="ECO:0000256" key="1">
    <source>
        <dbReference type="ARBA" id="ARBA00004418"/>
    </source>
</evidence>
<evidence type="ECO:0000313" key="8">
    <source>
        <dbReference type="Proteomes" id="UP000179129"/>
    </source>
</evidence>
<dbReference type="Pfam" id="PF07940">
    <property type="entry name" value="Hepar_II_III_C"/>
    <property type="match status" value="1"/>
</dbReference>
<dbReference type="PANTHER" id="PTHR39210:SF1">
    <property type="entry name" value="HEPARIN-SULFATE LYASE"/>
    <property type="match status" value="1"/>
</dbReference>
<dbReference type="InterPro" id="IPR012480">
    <property type="entry name" value="Hepar_II_III_C"/>
</dbReference>
<evidence type="ECO:0000259" key="6">
    <source>
        <dbReference type="Pfam" id="PF16332"/>
    </source>
</evidence>
<organism evidence="7 8">
    <name type="scientific">Candidatus Glassbacteria bacterium RIFCSPLOWO2_12_FULL_58_11</name>
    <dbReference type="NCBI Taxonomy" id="1817867"/>
    <lineage>
        <taxon>Bacteria</taxon>
        <taxon>Candidatus Glassiibacteriota</taxon>
    </lineage>
</organism>
<evidence type="ECO:0000256" key="3">
    <source>
        <dbReference type="ARBA" id="ARBA00022764"/>
    </source>
</evidence>
<dbReference type="AlphaFoldDB" id="A0A1F5YZ20"/>
<dbReference type="Gene3D" id="2.70.98.70">
    <property type="match status" value="1"/>
</dbReference>
<evidence type="ECO:0000256" key="4">
    <source>
        <dbReference type="ARBA" id="ARBA00023239"/>
    </source>
</evidence>
<dbReference type="Pfam" id="PF16332">
    <property type="entry name" value="DUF4962"/>
    <property type="match status" value="1"/>
</dbReference>
<evidence type="ECO:0000256" key="2">
    <source>
        <dbReference type="ARBA" id="ARBA00022729"/>
    </source>
</evidence>
<protein>
    <submittedName>
        <fullName evidence="7">Uncharacterized protein</fullName>
    </submittedName>
</protein>
<reference evidence="7 8" key="1">
    <citation type="journal article" date="2016" name="Nat. Commun.">
        <title>Thousands of microbial genomes shed light on interconnected biogeochemical processes in an aquifer system.</title>
        <authorList>
            <person name="Anantharaman K."/>
            <person name="Brown C.T."/>
            <person name="Hug L.A."/>
            <person name="Sharon I."/>
            <person name="Castelle C.J."/>
            <person name="Probst A.J."/>
            <person name="Thomas B.C."/>
            <person name="Singh A."/>
            <person name="Wilkins M.J."/>
            <person name="Karaoz U."/>
            <person name="Brodie E.L."/>
            <person name="Williams K.H."/>
            <person name="Hubbard S.S."/>
            <person name="Banfield J.F."/>
        </authorList>
    </citation>
    <scope>NUCLEOTIDE SEQUENCE [LARGE SCALE GENOMIC DNA]</scope>
</reference>
<proteinExistence type="predicted"/>
<dbReference type="InterPro" id="IPR013783">
    <property type="entry name" value="Ig-like_fold"/>
</dbReference>
<dbReference type="STRING" id="1817867.A3F83_12205"/>
<dbReference type="InterPro" id="IPR032518">
    <property type="entry name" value="HepII_N"/>
</dbReference>
<dbReference type="Gene3D" id="1.50.10.100">
    <property type="entry name" value="Chondroitin AC/alginate lyase"/>
    <property type="match status" value="1"/>
</dbReference>
<dbReference type="GO" id="GO:0042597">
    <property type="term" value="C:periplasmic space"/>
    <property type="evidence" value="ECO:0007669"/>
    <property type="project" value="UniProtKB-SubCell"/>
</dbReference>
<accession>A0A1F5YZ20</accession>
<dbReference type="PROSITE" id="PS51257">
    <property type="entry name" value="PROKAR_LIPOPROTEIN"/>
    <property type="match status" value="1"/>
</dbReference>
<name>A0A1F5YZ20_9BACT</name>
<dbReference type="Gene3D" id="2.60.40.10">
    <property type="entry name" value="Immunoglobulins"/>
    <property type="match status" value="1"/>
</dbReference>
<feature type="domain" description="Heparinase II N-terminal" evidence="6">
    <location>
        <begin position="133"/>
        <end position="503"/>
    </location>
</feature>
<evidence type="ECO:0000259" key="5">
    <source>
        <dbReference type="Pfam" id="PF07940"/>
    </source>
</evidence>
<gene>
    <name evidence="7" type="ORF">A3F83_12205</name>
</gene>
<dbReference type="InterPro" id="IPR008929">
    <property type="entry name" value="Chondroitin_lyas"/>
</dbReference>
<evidence type="ECO:0000313" key="7">
    <source>
        <dbReference type="EMBL" id="OGG05365.1"/>
    </source>
</evidence>
<keyword evidence="3" id="KW-0574">Periplasm</keyword>
<feature type="domain" description="Heparinase II/III-like C-terminal" evidence="5">
    <location>
        <begin position="539"/>
        <end position="724"/>
    </location>
</feature>
<dbReference type="PANTHER" id="PTHR39210">
    <property type="entry name" value="HEPARIN-SULFATE LYASE"/>
    <property type="match status" value="1"/>
</dbReference>
<keyword evidence="2" id="KW-0732">Signal</keyword>
<dbReference type="EMBL" id="MFIX01000059">
    <property type="protein sequence ID" value="OGG05365.1"/>
    <property type="molecule type" value="Genomic_DNA"/>
</dbReference>
<comment type="subcellular location">
    <subcellularLocation>
        <location evidence="1">Periplasm</location>
    </subcellularLocation>
</comment>
<sequence length="785" mass="88579">MLPRIVSLIQSGWPSALLGLALLCACGPKTEMAARPGEYLYLGANAQIEPTLLPPAPADGDTVLNDAPGFNWLAEDSAKASILEISRDPGFPESAALLLRAGQQGPLVPLSLSSTPLVTEGNGQWLIAGLPLNLYHPSFKLGEGRWYWRWRCILSDGGMTPPSYVRAFIVSPEAVEYTVPALKDLFANIPASHPRLFIRPENLDSLRGLLKSSAPHQRLYSRIEAYADSLLEVPLMQEPPPFPEGPFHYNLWRDYYDLARKSGQVLDFLSFCYLMTGEPKYAERAKEWLLNFAGWDLVGTSGMSNNDEVAMPILLNGARAYDWIYDALSEQERQTIRAMLVARGEQAYARWWKDSYHVRPFASHVTRLVNYMSQVGAVLYGETPEAEKWLSYVVPVVTTFYPAWGGRDGGYSEGPSYWMMYFNYMLQSAHCINSAMGLDVLKKPFYRNNGYFKVYAYPYYGVQRPFGDTGIGSYWPADKLNLYRLASVFHNPYFRWRAEMSQPEELPVSETIVPSGIMSFLWLDEGPGHVEPKAPDDLPGARLFRDVGLAAFHEDLGNPQETYFLLKSSPYGAWSHIYADQNSFYIQGFGEALAIQSGYYPHYGHPHHLDWTWQTKAHNSILVDGEGQRVHDRTSRGKIIAFGLGSGEPGSLDYAAGDASEAYHGKLTKFIRHVYYERPRDFLLIDELEAPQPVRYDWLLHALEKMEIDEINNTVTVRRGKARLTVKFLEPAELSFSQTGKFDVSPGTAYPEGFVYPEQWHLTVSTKNRNKAAAFVVRMKVWQAP</sequence>
<comment type="caution">
    <text evidence="7">The sequence shown here is derived from an EMBL/GenBank/DDBJ whole genome shotgun (WGS) entry which is preliminary data.</text>
</comment>